<comment type="similarity">
    <text evidence="2 8">Belongs to the MsrB Met sulfoxide reductase family.</text>
</comment>
<feature type="active site" evidence="9">
    <location>
        <position position="52"/>
    </location>
</feature>
<dbReference type="NCBIfam" id="TIGR00357">
    <property type="entry name" value="peptide-methionine (R)-S-oxide reductase MsrB"/>
    <property type="match status" value="1"/>
</dbReference>
<evidence type="ECO:0000256" key="6">
    <source>
        <dbReference type="ARBA" id="ARBA00048488"/>
    </source>
</evidence>
<comment type="catalytic activity">
    <reaction evidence="5 9">
        <text>L-methionyl-[protein] + [thioredoxin]-disulfide + H2O = L-methionyl-(S)-S-oxide-[protein] + [thioredoxin]-dithiol</text>
        <dbReference type="Rhea" id="RHEA:14217"/>
        <dbReference type="Rhea" id="RHEA-COMP:10698"/>
        <dbReference type="Rhea" id="RHEA-COMP:10700"/>
        <dbReference type="Rhea" id="RHEA-COMP:12313"/>
        <dbReference type="Rhea" id="RHEA-COMP:12315"/>
        <dbReference type="ChEBI" id="CHEBI:15377"/>
        <dbReference type="ChEBI" id="CHEBI:16044"/>
        <dbReference type="ChEBI" id="CHEBI:29950"/>
        <dbReference type="ChEBI" id="CHEBI:44120"/>
        <dbReference type="ChEBI" id="CHEBI:50058"/>
        <dbReference type="EC" id="1.8.4.11"/>
    </reaction>
</comment>
<dbReference type="SUPFAM" id="SSF51316">
    <property type="entry name" value="Mss4-like"/>
    <property type="match status" value="1"/>
</dbReference>
<dbReference type="EC" id="1.8.4.12" evidence="8"/>
<organism evidence="12 13">
    <name type="scientific">Paenisporosarcina antarctica</name>
    <dbReference type="NCBI Taxonomy" id="417367"/>
    <lineage>
        <taxon>Bacteria</taxon>
        <taxon>Bacillati</taxon>
        <taxon>Bacillota</taxon>
        <taxon>Bacilli</taxon>
        <taxon>Bacillales</taxon>
        <taxon>Caryophanaceae</taxon>
        <taxon>Paenisporosarcina</taxon>
    </lineage>
</organism>
<dbReference type="Pfam" id="PF01625">
    <property type="entry name" value="PMSR"/>
    <property type="match status" value="1"/>
</dbReference>
<proteinExistence type="inferred from homology"/>
<protein>
    <recommendedName>
        <fullName evidence="8 9">Multifunctional fusion protein</fullName>
    </recommendedName>
    <domain>
        <recommendedName>
            <fullName evidence="9">Peptide methionine sulfoxide reductase MsrA</fullName>
            <shortName evidence="9">Protein-methionine-S-oxide reductase</shortName>
            <ecNumber evidence="9">1.8.4.11</ecNumber>
        </recommendedName>
        <alternativeName>
            <fullName evidence="9">Peptide-methionine (S)-S-oxide reductase</fullName>
            <shortName evidence="9">Peptide Met(O) reductase</shortName>
        </alternativeName>
    </domain>
    <domain>
        <recommendedName>
            <fullName evidence="8">Peptide methionine sulfoxide reductase MsrB</fullName>
            <ecNumber evidence="8">1.8.4.12</ecNumber>
        </recommendedName>
        <alternativeName>
            <fullName evidence="8">Peptide-methionine (R)-S-oxide reductase</fullName>
        </alternativeName>
    </domain>
</protein>
<dbReference type="EMBL" id="CP038015">
    <property type="protein sequence ID" value="QBP42291.1"/>
    <property type="molecule type" value="Genomic_DNA"/>
</dbReference>
<evidence type="ECO:0000256" key="9">
    <source>
        <dbReference type="HAMAP-Rule" id="MF_01401"/>
    </source>
</evidence>
<dbReference type="Pfam" id="PF01641">
    <property type="entry name" value="SelR"/>
    <property type="match status" value="1"/>
</dbReference>
<comment type="caution">
    <text evidence="8">Lacks conserved residue(s) required for the propagation of feature annotation.</text>
</comment>
<evidence type="ECO:0000313" key="13">
    <source>
        <dbReference type="Proteomes" id="UP000294292"/>
    </source>
</evidence>
<feature type="transmembrane region" description="Helical" evidence="10">
    <location>
        <begin position="7"/>
        <end position="27"/>
    </location>
</feature>
<dbReference type="EC" id="1.8.4.11" evidence="9"/>
<dbReference type="NCBIfam" id="TIGR00401">
    <property type="entry name" value="msrA"/>
    <property type="match status" value="1"/>
</dbReference>
<keyword evidence="10" id="KW-0812">Transmembrane</keyword>
<evidence type="ECO:0000256" key="3">
    <source>
        <dbReference type="ARBA" id="ARBA00023002"/>
    </source>
</evidence>
<dbReference type="KEGG" id="panc:E2636_14520"/>
<dbReference type="PANTHER" id="PTHR43774:SF1">
    <property type="entry name" value="PEPTIDE METHIONINE SULFOXIDE REDUCTASE MSRA 2"/>
    <property type="match status" value="1"/>
</dbReference>
<dbReference type="InterPro" id="IPR002579">
    <property type="entry name" value="Met_Sox_Rdtase_MsrB_dom"/>
</dbReference>
<accession>A0A4P7A099</accession>
<keyword evidence="13" id="KW-1185">Reference proteome</keyword>
<evidence type="ECO:0000256" key="8">
    <source>
        <dbReference type="HAMAP-Rule" id="MF_01400"/>
    </source>
</evidence>
<dbReference type="AlphaFoldDB" id="A0A4P7A099"/>
<name>A0A4P7A099_9BACL</name>
<dbReference type="PROSITE" id="PS51790">
    <property type="entry name" value="MSRB"/>
    <property type="match status" value="1"/>
</dbReference>
<dbReference type="SUPFAM" id="SSF55068">
    <property type="entry name" value="Peptide methionine sulfoxide reductase"/>
    <property type="match status" value="1"/>
</dbReference>
<dbReference type="Proteomes" id="UP000294292">
    <property type="component" value="Chromosome"/>
</dbReference>
<comment type="function">
    <text evidence="9">Has an important function as a repair enzyme for proteins that have been inactivated by oxidation. Catalyzes the reversible oxidation-reduction of methionine sulfoxide in proteins to methionine.</text>
</comment>
<dbReference type="OrthoDB" id="4174719at2"/>
<evidence type="ECO:0000256" key="5">
    <source>
        <dbReference type="ARBA" id="ARBA00047806"/>
    </source>
</evidence>
<evidence type="ECO:0000256" key="10">
    <source>
        <dbReference type="SAM" id="Phobius"/>
    </source>
</evidence>
<evidence type="ECO:0000313" key="12">
    <source>
        <dbReference type="EMBL" id="QBP42291.1"/>
    </source>
</evidence>
<dbReference type="FunFam" id="2.170.150.20:FF:000003">
    <property type="entry name" value="Peptide methionine sulfoxide reductase MsrB"/>
    <property type="match status" value="1"/>
</dbReference>
<dbReference type="Gene3D" id="2.170.150.20">
    <property type="entry name" value="Peptide methionine sulfoxide reductase"/>
    <property type="match status" value="1"/>
</dbReference>
<feature type="active site" description="Nucleophile" evidence="8">
    <location>
        <position position="339"/>
    </location>
</feature>
<dbReference type="PANTHER" id="PTHR43774">
    <property type="entry name" value="PEPTIDE METHIONINE SULFOXIDE REDUCTASE"/>
    <property type="match status" value="1"/>
</dbReference>
<dbReference type="InterPro" id="IPR002569">
    <property type="entry name" value="Met_Sox_Rdtase_MsrA_dom"/>
</dbReference>
<dbReference type="Gene3D" id="3.30.1060.10">
    <property type="entry name" value="Peptide methionine sulphoxide reductase MsrA"/>
    <property type="match status" value="1"/>
</dbReference>
<keyword evidence="10" id="KW-0472">Membrane</keyword>
<evidence type="ECO:0000256" key="4">
    <source>
        <dbReference type="ARBA" id="ARBA00023268"/>
    </source>
</evidence>
<comment type="similarity">
    <text evidence="1 9">Belongs to the MsrA Met sulfoxide reductase family.</text>
</comment>
<dbReference type="RefSeq" id="WP_134210843.1">
    <property type="nucleotide sequence ID" value="NZ_CP038015.1"/>
</dbReference>
<dbReference type="InterPro" id="IPR011057">
    <property type="entry name" value="Mss4-like_sf"/>
</dbReference>
<dbReference type="HAMAP" id="MF_01401">
    <property type="entry name" value="MsrA"/>
    <property type="match status" value="1"/>
</dbReference>
<dbReference type="InterPro" id="IPR036509">
    <property type="entry name" value="Met_Sox_Rdtase_MsrA_sf"/>
</dbReference>
<gene>
    <name evidence="8 12" type="primary">msrB</name>
    <name evidence="9" type="synonym">msrA</name>
    <name evidence="12" type="ORF">E2636_14520</name>
</gene>
<keyword evidence="4" id="KW-0511">Multifunctional enzyme</keyword>
<reference evidence="12 13" key="1">
    <citation type="submission" date="2019-03" db="EMBL/GenBank/DDBJ databases">
        <title>Complete genome sequence of Paenisporosarcina antarctica CGMCC 1.6503T.</title>
        <authorList>
            <person name="Rong J.-C."/>
            <person name="Chi N.-Y."/>
            <person name="Zhang Q.-F."/>
        </authorList>
    </citation>
    <scope>NUCLEOTIDE SEQUENCE [LARGE SCALE GENOMIC DNA]</scope>
    <source>
        <strain evidence="12 13">CGMCC 1.6503</strain>
    </source>
</reference>
<evidence type="ECO:0000256" key="7">
    <source>
        <dbReference type="ARBA" id="ARBA00048782"/>
    </source>
</evidence>
<comment type="catalytic activity">
    <reaction evidence="7 9">
        <text>[thioredoxin]-disulfide + L-methionine + H2O = L-methionine (S)-S-oxide + [thioredoxin]-dithiol</text>
        <dbReference type="Rhea" id="RHEA:19993"/>
        <dbReference type="Rhea" id="RHEA-COMP:10698"/>
        <dbReference type="Rhea" id="RHEA-COMP:10700"/>
        <dbReference type="ChEBI" id="CHEBI:15377"/>
        <dbReference type="ChEBI" id="CHEBI:29950"/>
        <dbReference type="ChEBI" id="CHEBI:50058"/>
        <dbReference type="ChEBI" id="CHEBI:57844"/>
        <dbReference type="ChEBI" id="CHEBI:58772"/>
        <dbReference type="EC" id="1.8.4.11"/>
    </reaction>
</comment>
<dbReference type="GO" id="GO:0033744">
    <property type="term" value="F:L-methionine:thioredoxin-disulfide S-oxidoreductase activity"/>
    <property type="evidence" value="ECO:0007669"/>
    <property type="project" value="RHEA"/>
</dbReference>
<dbReference type="GO" id="GO:0033743">
    <property type="term" value="F:peptide-methionine (R)-S-oxide reductase activity"/>
    <property type="evidence" value="ECO:0007669"/>
    <property type="project" value="UniProtKB-UniRule"/>
</dbReference>
<dbReference type="HAMAP" id="MF_01400">
    <property type="entry name" value="MsrB"/>
    <property type="match status" value="1"/>
</dbReference>
<dbReference type="GO" id="GO:0008113">
    <property type="term" value="F:peptide-methionine (S)-S-oxide reductase activity"/>
    <property type="evidence" value="ECO:0007669"/>
    <property type="project" value="UniProtKB-UniRule"/>
</dbReference>
<feature type="domain" description="MsrB" evidence="11">
    <location>
        <begin position="228"/>
        <end position="350"/>
    </location>
</feature>
<keyword evidence="3 8" id="KW-0560">Oxidoreductase</keyword>
<comment type="catalytic activity">
    <reaction evidence="6 8">
        <text>L-methionyl-[protein] + [thioredoxin]-disulfide + H2O = L-methionyl-(R)-S-oxide-[protein] + [thioredoxin]-dithiol</text>
        <dbReference type="Rhea" id="RHEA:24164"/>
        <dbReference type="Rhea" id="RHEA-COMP:10698"/>
        <dbReference type="Rhea" id="RHEA-COMP:10700"/>
        <dbReference type="Rhea" id="RHEA-COMP:12313"/>
        <dbReference type="Rhea" id="RHEA-COMP:12314"/>
        <dbReference type="ChEBI" id="CHEBI:15377"/>
        <dbReference type="ChEBI" id="CHEBI:16044"/>
        <dbReference type="ChEBI" id="CHEBI:29950"/>
        <dbReference type="ChEBI" id="CHEBI:45764"/>
        <dbReference type="ChEBI" id="CHEBI:50058"/>
        <dbReference type="EC" id="1.8.4.12"/>
    </reaction>
</comment>
<evidence type="ECO:0000259" key="11">
    <source>
        <dbReference type="PROSITE" id="PS51790"/>
    </source>
</evidence>
<keyword evidence="10" id="KW-1133">Transmembrane helix</keyword>
<sequence length="367" mass="42154">MKFKLKWIVVALIGIAVVIGLVLFMNYQQAKSNGSESISYNEEQTAIFAGGCFWCMEPPFEKLVGVESVVSGYTGGEEVNPAYNEVASGSTGHLESVIITFDPKVISYEELLEVFWRQVDPTDADGQFVDRGQQYATAIFYTNEEQQELAQASKQKMQDSGIFEGELVTPIRQAMTFYEAEEYHQDYYLKSEERYEYYRERSGRDQFLDKVWEKQPTLDIKSYKKYSEQELREKLTDLQFEVTQNDGTEPPFENEYDKNVEDGIYVDIVSGEPLFNSLDKFDSKTGWPSFTQPLETANIIEIEDFTLGTKRMEVRSRHGNSHLGHVFEDGPEPTGLRYCMNSASMKFIPKEDLEKQGYGEYVSLFSQ</sequence>
<evidence type="ECO:0000256" key="2">
    <source>
        <dbReference type="ARBA" id="ARBA00007174"/>
    </source>
</evidence>
<evidence type="ECO:0000256" key="1">
    <source>
        <dbReference type="ARBA" id="ARBA00005591"/>
    </source>
</evidence>